<gene>
    <name evidence="3" type="ORF">B5M09_011365</name>
</gene>
<dbReference type="InterPro" id="IPR009057">
    <property type="entry name" value="Homeodomain-like_sf"/>
</dbReference>
<feature type="domain" description="HTH CENPB-type" evidence="2">
    <location>
        <begin position="80"/>
        <end position="153"/>
    </location>
</feature>
<dbReference type="EMBL" id="MZMZ02004228">
    <property type="protein sequence ID" value="RQM19625.1"/>
    <property type="molecule type" value="Genomic_DNA"/>
</dbReference>
<organism evidence="3 4">
    <name type="scientific">Aphanomyces astaci</name>
    <name type="common">Crayfish plague agent</name>
    <dbReference type="NCBI Taxonomy" id="112090"/>
    <lineage>
        <taxon>Eukaryota</taxon>
        <taxon>Sar</taxon>
        <taxon>Stramenopiles</taxon>
        <taxon>Oomycota</taxon>
        <taxon>Saprolegniomycetes</taxon>
        <taxon>Saprolegniales</taxon>
        <taxon>Verrucalvaceae</taxon>
        <taxon>Aphanomyces</taxon>
    </lineage>
</organism>
<dbReference type="AlphaFoldDB" id="A0A425CRG5"/>
<dbReference type="Proteomes" id="UP000284702">
    <property type="component" value="Unassembled WGS sequence"/>
</dbReference>
<name>A0A425CRG5_APHAT</name>
<evidence type="ECO:0000259" key="2">
    <source>
        <dbReference type="PROSITE" id="PS51253"/>
    </source>
</evidence>
<dbReference type="PANTHER" id="PTHR19303:SF57">
    <property type="entry name" value="HTH CENPB-TYPE DOMAIN-CONTAINING PROTEIN"/>
    <property type="match status" value="1"/>
</dbReference>
<keyword evidence="1" id="KW-0238">DNA-binding</keyword>
<dbReference type="GO" id="GO:0005634">
    <property type="term" value="C:nucleus"/>
    <property type="evidence" value="ECO:0007669"/>
    <property type="project" value="TreeGrafter"/>
</dbReference>
<dbReference type="VEuPathDB" id="FungiDB:H257_13402"/>
<dbReference type="GO" id="GO:0003677">
    <property type="term" value="F:DNA binding"/>
    <property type="evidence" value="ECO:0007669"/>
    <property type="project" value="UniProtKB-KW"/>
</dbReference>
<reference evidence="3" key="1">
    <citation type="submission" date="2018-07" db="EMBL/GenBank/DDBJ databases">
        <title>Annotation of Aphanomyces astaci genome assembly.</title>
        <authorList>
            <person name="Studholme D.J."/>
        </authorList>
    </citation>
    <scope>NUCLEOTIDE SEQUENCE [LARGE SCALE GENOMIC DNA]</scope>
    <source>
        <strain evidence="3">Pc</strain>
    </source>
</reference>
<dbReference type="Pfam" id="PF03221">
    <property type="entry name" value="HTH_Tnp_Tc5"/>
    <property type="match status" value="1"/>
</dbReference>
<evidence type="ECO:0000313" key="4">
    <source>
        <dbReference type="Proteomes" id="UP000284702"/>
    </source>
</evidence>
<dbReference type="InterPro" id="IPR050863">
    <property type="entry name" value="CenT-Element_Derived"/>
</dbReference>
<evidence type="ECO:0000313" key="3">
    <source>
        <dbReference type="EMBL" id="RQM19625.1"/>
    </source>
</evidence>
<dbReference type="Gene3D" id="1.10.10.60">
    <property type="entry name" value="Homeodomain-like"/>
    <property type="match status" value="1"/>
</dbReference>
<accession>A0A425CRG5</accession>
<keyword evidence="4" id="KW-1185">Reference proteome</keyword>
<comment type="caution">
    <text evidence="3">The sequence shown here is derived from an EMBL/GenBank/DDBJ whole genome shotgun (WGS) entry which is preliminary data.</text>
</comment>
<sequence>MADVHEEAPMRRKGRPPFKYGKKAHVRLFKNKTVDYHHRMNAIQRVAEVGIKKVYGWIKQKDRIQEMATETRTSRLKCARSRGTGTTLPPAEEEQLAHWVLGMWKDGIPVTYHMLRVIALETAIDLGLTEDEFKAGWHWVRGFKRRHGLSLRAKTRTGQDSSQDGTATLAEFSERVLMCAMANDVDVIYNADQTAVNYEYLPSKTLSPTKDNTVWIKCGAKTKERATAMLLADTTGKKHPLFLVMKSKKSKIKEVVQENLTTRQGFGRQVWATVEPLQERHGCRMFGNPTAWWNSGLSLAFLEYHFARREGGNRPTRRKQPEAPRRHAVTSVSLHPLIIITTTLLDCNPASREASAIRHAYSGTVSVDFGWELSAISAIFPLSVF</sequence>
<dbReference type="PANTHER" id="PTHR19303">
    <property type="entry name" value="TRANSPOSON"/>
    <property type="match status" value="1"/>
</dbReference>
<dbReference type="InterPro" id="IPR006600">
    <property type="entry name" value="HTH_CenpB_DNA-bd_dom"/>
</dbReference>
<dbReference type="SUPFAM" id="SSF46689">
    <property type="entry name" value="Homeodomain-like"/>
    <property type="match status" value="1"/>
</dbReference>
<dbReference type="PROSITE" id="PS51253">
    <property type="entry name" value="HTH_CENPB"/>
    <property type="match status" value="1"/>
</dbReference>
<proteinExistence type="predicted"/>
<evidence type="ECO:0000256" key="1">
    <source>
        <dbReference type="ARBA" id="ARBA00023125"/>
    </source>
</evidence>
<protein>
    <recommendedName>
        <fullName evidence="2">HTH CENPB-type domain-containing protein</fullName>
    </recommendedName>
</protein>
<dbReference type="SMART" id="SM00674">
    <property type="entry name" value="CENPB"/>
    <property type="match status" value="1"/>
</dbReference>